<sequence length="965" mass="109288">MQVDPGSNSDILSEPNYDLIYVEAWKSALAQCQRDLERDDHADALQVTSARAFRQRLGELKSRHEDVSTIRLVAALYPVLDHYEAFAASFVSVMRNKIGTSMMWGLLFLVVKLSLDSPETLERIFRMLRSIGLKLRVLHEFINILIPTKEEIKSEFLEVNREIVILWLNIIHTFRAQVNGRFDELAWSSLENLYDTASNNIQEAVSRTEKLASIARARAHVHELENFQKLLSLEKHQPHSYELISSACHNICLARNVRFFGRQELLLQIERVLQPSDSEQPFSSLLLYGMGGVGKTQLALEYAYQKLDKLDTVLWVPAEDRTSLDQSFSQIALETLKLPSATSSDHNRNRVLLLNWLQRTSATWLLVFDNAESFQTLTDFWPISRRGAVILTSRRQGLGSHTISNHLEVPPFEINSGGEFLMALVNADHNIVSESEAARGVSEQLGGHALAINQIAAIANSRRLSLANLAQQYSKYAMRMHRQVKEDGKAPGYPHNLDTVWEMSFKRLPPSGSILLGILCYFAPDSIPEMVFELAEGEPLQGLSFLQDDFEKGGAFESIFELALAQKHSQQRTISIHRLIQVEYVYNMSSDQKQSAFESATYLLRRSFPKATASNTSVRYSDLPICGILAPHVEALINRYKHSVVDTIPINPTYAFCDILCDYVRYLREASTAEVIDATLSFAFQIFDSLNVSMADPSVVETRFFLLNLSGIRAQDSGLFERAADFWLKCADIRLSIQSPRSVAAVGNHGLSLGSLGKYDDAITRLEQAITLCEQDLSTYRHTWLVIRINIAKVYSLKGEYGRALDILTRVLCETKLGQYPSTILECHQVLACVYIRTQDLTLARKHFMVVEDGYARKTPTLKMSNEFLHVRGCIELAEEKYDEAVATFNDCIAGLELLGAPLPTKIRAMYKLSQAMERSVTHHTQGLEMRRNVREKLRFYKGGILTEEDNDEVYESLVKMSKRM</sequence>
<protein>
    <submittedName>
        <fullName evidence="1">Uncharacterized protein</fullName>
    </submittedName>
</protein>
<proteinExistence type="predicted"/>
<evidence type="ECO:0000313" key="2">
    <source>
        <dbReference type="Proteomes" id="UP001497680"/>
    </source>
</evidence>
<name>A0ACC0CUQ5_9PEZI</name>
<keyword evidence="2" id="KW-1185">Reference proteome</keyword>
<dbReference type="Proteomes" id="UP001497680">
    <property type="component" value="Unassembled WGS sequence"/>
</dbReference>
<gene>
    <name evidence="1" type="ORF">F4821DRAFT_262231</name>
</gene>
<reference evidence="1 2" key="1">
    <citation type="journal article" date="2022" name="New Phytol.">
        <title>Ecological generalism drives hyperdiversity of secondary metabolite gene clusters in xylarialean endophytes.</title>
        <authorList>
            <person name="Franco M.E.E."/>
            <person name="Wisecaver J.H."/>
            <person name="Arnold A.E."/>
            <person name="Ju Y.M."/>
            <person name="Slot J.C."/>
            <person name="Ahrendt S."/>
            <person name="Moore L.P."/>
            <person name="Eastman K.E."/>
            <person name="Scott K."/>
            <person name="Konkel Z."/>
            <person name="Mondo S.J."/>
            <person name="Kuo A."/>
            <person name="Hayes R.D."/>
            <person name="Haridas S."/>
            <person name="Andreopoulos B."/>
            <person name="Riley R."/>
            <person name="LaButti K."/>
            <person name="Pangilinan J."/>
            <person name="Lipzen A."/>
            <person name="Amirebrahimi M."/>
            <person name="Yan J."/>
            <person name="Adam C."/>
            <person name="Keymanesh K."/>
            <person name="Ng V."/>
            <person name="Louie K."/>
            <person name="Northen T."/>
            <person name="Drula E."/>
            <person name="Henrissat B."/>
            <person name="Hsieh H.M."/>
            <person name="Youens-Clark K."/>
            <person name="Lutzoni F."/>
            <person name="Miadlikowska J."/>
            <person name="Eastwood D.C."/>
            <person name="Hamelin R.C."/>
            <person name="Grigoriev I.V."/>
            <person name="U'Ren J.M."/>
        </authorList>
    </citation>
    <scope>NUCLEOTIDE SEQUENCE [LARGE SCALE GENOMIC DNA]</scope>
    <source>
        <strain evidence="1 2">ER1909</strain>
    </source>
</reference>
<evidence type="ECO:0000313" key="1">
    <source>
        <dbReference type="EMBL" id="KAI6084189.1"/>
    </source>
</evidence>
<organism evidence="1 2">
    <name type="scientific">Hypoxylon rubiginosum</name>
    <dbReference type="NCBI Taxonomy" id="110542"/>
    <lineage>
        <taxon>Eukaryota</taxon>
        <taxon>Fungi</taxon>
        <taxon>Dikarya</taxon>
        <taxon>Ascomycota</taxon>
        <taxon>Pezizomycotina</taxon>
        <taxon>Sordariomycetes</taxon>
        <taxon>Xylariomycetidae</taxon>
        <taxon>Xylariales</taxon>
        <taxon>Hypoxylaceae</taxon>
        <taxon>Hypoxylon</taxon>
    </lineage>
</organism>
<accession>A0ACC0CUQ5</accession>
<comment type="caution">
    <text evidence="1">The sequence shown here is derived from an EMBL/GenBank/DDBJ whole genome shotgun (WGS) entry which is preliminary data.</text>
</comment>
<dbReference type="EMBL" id="MU394341">
    <property type="protein sequence ID" value="KAI6084189.1"/>
    <property type="molecule type" value="Genomic_DNA"/>
</dbReference>